<evidence type="ECO:0000313" key="1">
    <source>
        <dbReference type="EMBL" id="AFC70751.1"/>
    </source>
</evidence>
<keyword evidence="2" id="KW-1185">Reference proteome</keyword>
<dbReference type="EMBL" id="CP003338">
    <property type="protein sequence ID" value="AFC70751.1"/>
    <property type="molecule type" value="Genomic_DNA"/>
</dbReference>
<dbReference type="HOGENOM" id="CLU_3122128_0_0_5"/>
<gene>
    <name evidence="1" type="ordered locus">MC5_01795</name>
</gene>
<accession>H8K9N1</accession>
<evidence type="ECO:0000313" key="2">
    <source>
        <dbReference type="Proteomes" id="UP000007589"/>
    </source>
</evidence>
<dbReference type="Proteomes" id="UP000007589">
    <property type="component" value="Chromosome"/>
</dbReference>
<dbReference type="KEGG" id="rau:MC5_01795"/>
<sequence length="50" mass="5833">MKGIQPNTKEKLFNNVAEESNLKYVKIGLVDFFPTVFPYKDTDLLLPRIF</sequence>
<organism evidence="1 2">
    <name type="scientific">Rickettsia australis (strain Cutlack)</name>
    <dbReference type="NCBI Taxonomy" id="1105110"/>
    <lineage>
        <taxon>Bacteria</taxon>
        <taxon>Pseudomonadati</taxon>
        <taxon>Pseudomonadota</taxon>
        <taxon>Alphaproteobacteria</taxon>
        <taxon>Rickettsiales</taxon>
        <taxon>Rickettsiaceae</taxon>
        <taxon>Rickettsieae</taxon>
        <taxon>Rickettsia</taxon>
        <taxon>spotted fever group</taxon>
    </lineage>
</organism>
<proteinExistence type="predicted"/>
<protein>
    <submittedName>
        <fullName evidence="1">Uncharacterized protein</fullName>
    </submittedName>
</protein>
<reference evidence="2" key="1">
    <citation type="submission" date="2012-02" db="EMBL/GenBank/DDBJ databases">
        <title>Complete genome sequence of Rickettsia australis strain Cutlack.</title>
        <authorList>
            <person name="Johnson S.L."/>
            <person name="Munk A.C."/>
            <person name="Han S."/>
            <person name="Bruce D.C."/>
            <person name="Dasch G.A."/>
        </authorList>
    </citation>
    <scope>NUCLEOTIDE SEQUENCE [LARGE SCALE GENOMIC DNA]</scope>
    <source>
        <strain evidence="2">Cutlack</strain>
    </source>
</reference>
<name>H8K9N1_RICAC</name>
<dbReference type="AlphaFoldDB" id="H8K9N1"/>